<sequence>MTMKFKRTSAGFAAFLLAMPALLVSAETQNTAENNEQAGEGAFDKKTEVVYATLDAAGDQKDLYVVNNFTVSNFGEITDFGEYTSVQNLTDLTPIEQQERQITLNAQEEEFYYQGNLENRALPWDFDISYSLNGEAAAADSLVGQEGALKIQIDSSQNTAGEELFFNNYMVQITMTFDGERVKNIEATDGTIATAGKNRQVTFTVLPEKEESYTVSADVTDLEMEAIEIAAVPSSMSIDEPDTTEVKEEMTSLSDATAEVNNGVGELQTGIAELNNGTASLYDGSAQFRDGITQLSQNAGGLIEGSSSIQQALNQMSESVGAGIGDVDTSEFSELPGAFRQIAGGLDEVGTGLTNLSGSYEQAYHALNQAIAGMPEHHVSEAEIAALYESGADEATVNKLVESYQSSLAVKETYRQTQEAFAAVPGALSGSTGALGEMSSSLHTIADQLENGLAATNMDESLGQLQQGLATLAANYAEFHSGLNEYTGGVSQLAGSYGELHSGLGGLTGGTDELKNGAGALYSGTSELASATSELPDQLQVEIDAMLSEFDKSDFEPVSFVSEENESVESVQFVIKTDSVKKEDAEETEEETVEEKSFWDRLLDLFR</sequence>
<comment type="caution">
    <text evidence="2">The sequence shown here is derived from an EMBL/GenBank/DDBJ whole genome shotgun (WGS) entry which is preliminary data.</text>
</comment>
<evidence type="ECO:0000313" key="2">
    <source>
        <dbReference type="EMBL" id="TFE00531.1"/>
    </source>
</evidence>
<reference evidence="2 3" key="1">
    <citation type="submission" date="2019-03" db="EMBL/GenBank/DDBJ databases">
        <authorList>
            <person name="Yang Y."/>
        </authorList>
    </citation>
    <scope>NUCLEOTIDE SEQUENCE [LARGE SCALE GENOMIC DNA]</scope>
    <source>
        <strain evidence="2 3">ASL-1</strain>
    </source>
</reference>
<dbReference type="OrthoDB" id="9815841at2"/>
<feature type="chain" id="PRO_5021306989" evidence="1">
    <location>
        <begin position="27"/>
        <end position="607"/>
    </location>
</feature>
<dbReference type="EMBL" id="SORX01000006">
    <property type="protein sequence ID" value="TFE00531.1"/>
    <property type="molecule type" value="Genomic_DNA"/>
</dbReference>
<proteinExistence type="predicted"/>
<evidence type="ECO:0000313" key="3">
    <source>
        <dbReference type="Proteomes" id="UP000297776"/>
    </source>
</evidence>
<dbReference type="Proteomes" id="UP000297776">
    <property type="component" value="Unassembled WGS sequence"/>
</dbReference>
<dbReference type="NCBIfam" id="TIGR03057">
    <property type="entry name" value="xxxLxxG_by_4"/>
    <property type="match status" value="1"/>
</dbReference>
<feature type="signal peptide" evidence="1">
    <location>
        <begin position="1"/>
        <end position="26"/>
    </location>
</feature>
<keyword evidence="3" id="KW-1185">Reference proteome</keyword>
<accession>A0A4Y8LIY1</accession>
<dbReference type="InterPro" id="IPR023908">
    <property type="entry name" value="xxxLxxG_rpt"/>
</dbReference>
<dbReference type="SUPFAM" id="SSF58104">
    <property type="entry name" value="Methyl-accepting chemotaxis protein (MCP) signaling domain"/>
    <property type="match status" value="1"/>
</dbReference>
<name>A0A4Y8LIY1_9BACL</name>
<dbReference type="AlphaFoldDB" id="A0A4Y8LIY1"/>
<organism evidence="2 3">
    <name type="scientific">Jeotgalibacillus salarius</name>
    <dbReference type="NCBI Taxonomy" id="546023"/>
    <lineage>
        <taxon>Bacteria</taxon>
        <taxon>Bacillati</taxon>
        <taxon>Bacillota</taxon>
        <taxon>Bacilli</taxon>
        <taxon>Bacillales</taxon>
        <taxon>Caryophanaceae</taxon>
        <taxon>Jeotgalibacillus</taxon>
    </lineage>
</organism>
<dbReference type="Gene3D" id="1.10.287.950">
    <property type="entry name" value="Methyl-accepting chemotaxis protein"/>
    <property type="match status" value="1"/>
</dbReference>
<keyword evidence="1" id="KW-0732">Signal</keyword>
<gene>
    <name evidence="2" type="ORF">E2626_11170</name>
</gene>
<protein>
    <submittedName>
        <fullName evidence="2">YhgE/Pip domain-containing protein</fullName>
    </submittedName>
</protein>
<evidence type="ECO:0000256" key="1">
    <source>
        <dbReference type="SAM" id="SignalP"/>
    </source>
</evidence>